<evidence type="ECO:0000313" key="3">
    <source>
        <dbReference type="EMBL" id="KAJ8043398.1"/>
    </source>
</evidence>
<dbReference type="Pfam" id="PF25431">
    <property type="entry name" value="zf-C17orf113"/>
    <property type="match status" value="1"/>
</dbReference>
<dbReference type="SUPFAM" id="SSF53098">
    <property type="entry name" value="Ribonuclease H-like"/>
    <property type="match status" value="1"/>
</dbReference>
<proteinExistence type="predicted"/>
<evidence type="ECO:0000259" key="2">
    <source>
        <dbReference type="Pfam" id="PF25431"/>
    </source>
</evidence>
<dbReference type="PANTHER" id="PTHR46880">
    <property type="entry name" value="RAS-ASSOCIATING DOMAIN-CONTAINING PROTEIN"/>
    <property type="match status" value="1"/>
</dbReference>
<dbReference type="OrthoDB" id="10051404at2759"/>
<name>A0A9Q1CD65_HOLLE</name>
<dbReference type="InterPro" id="IPR012337">
    <property type="entry name" value="RNaseH-like_sf"/>
</dbReference>
<organism evidence="3 4">
    <name type="scientific">Holothuria leucospilota</name>
    <name type="common">Black long sea cucumber</name>
    <name type="synonym">Mertensiothuria leucospilota</name>
    <dbReference type="NCBI Taxonomy" id="206669"/>
    <lineage>
        <taxon>Eukaryota</taxon>
        <taxon>Metazoa</taxon>
        <taxon>Echinodermata</taxon>
        <taxon>Eleutherozoa</taxon>
        <taxon>Echinozoa</taxon>
        <taxon>Holothuroidea</taxon>
        <taxon>Aspidochirotacea</taxon>
        <taxon>Aspidochirotida</taxon>
        <taxon>Holothuriidae</taxon>
        <taxon>Holothuria</taxon>
    </lineage>
</organism>
<comment type="caution">
    <text evidence="3">The sequence shown here is derived from an EMBL/GenBank/DDBJ whole genome shotgun (WGS) entry which is preliminary data.</text>
</comment>
<feature type="region of interest" description="Disordered" evidence="1">
    <location>
        <begin position="84"/>
        <end position="106"/>
    </location>
</feature>
<sequence length="395" mass="45363">MERFLRNYQPPPKKTKTEREKAQKRQEYEKESRHRDYLKQWENEFTWLAKTDHGMVCKVCESYEEVGSFVTGCKNYKKDSIKCHEKSDGHKTNMRREQARKDPGQTEASRALKMLNKQVLSRLALQFRNVHGLCKKGRPYTDYTLLCDLDEAKGMDIGKQYRTDKKAAEFATSIAEAERERMRKDFSTAKFIAAISDGTTDSSFQETEIVYVRHCQAGKIKVNFSLVKNTMKADAQTISEVIVEGIENLVTNFENKLVALGTDGASVMTGHKTGAVQRIRERVARPWLVGVHCSGHKLELAYKDMVKQKIPLYDKLESLLLNIYYFYRNSNLNRALLKESFATLNQKVILPTRVGGTRWIGHLKLAIDNILSGYEALLQHFDQVSYHLCNKEGVG</sequence>
<feature type="compositionally biased region" description="Basic and acidic residues" evidence="1">
    <location>
        <begin position="84"/>
        <end position="104"/>
    </location>
</feature>
<dbReference type="Proteomes" id="UP001152320">
    <property type="component" value="Chromosome 4"/>
</dbReference>
<dbReference type="InterPro" id="IPR057456">
    <property type="entry name" value="Znf_C17orf113"/>
</dbReference>
<evidence type="ECO:0000313" key="4">
    <source>
        <dbReference type="Proteomes" id="UP001152320"/>
    </source>
</evidence>
<dbReference type="PANTHER" id="PTHR46880:SF9">
    <property type="entry name" value="ZINC FINGER PROTEIN 862"/>
    <property type="match status" value="1"/>
</dbReference>
<feature type="domain" description="C17orf113 probable zinc finger" evidence="2">
    <location>
        <begin position="53"/>
        <end position="101"/>
    </location>
</feature>
<gene>
    <name evidence="3" type="ORF">HOLleu_10459</name>
</gene>
<feature type="region of interest" description="Disordered" evidence="1">
    <location>
        <begin position="1"/>
        <end position="33"/>
    </location>
</feature>
<protein>
    <recommendedName>
        <fullName evidence="2">C17orf113 probable zinc finger domain-containing protein</fullName>
    </recommendedName>
</protein>
<accession>A0A9Q1CD65</accession>
<reference evidence="3" key="1">
    <citation type="submission" date="2021-10" db="EMBL/GenBank/DDBJ databases">
        <title>Tropical sea cucumber genome reveals ecological adaptation and Cuvierian tubules defense mechanism.</title>
        <authorList>
            <person name="Chen T."/>
        </authorList>
    </citation>
    <scope>NUCLEOTIDE SEQUENCE</scope>
    <source>
        <strain evidence="3">Nanhai2018</strain>
        <tissue evidence="3">Muscle</tissue>
    </source>
</reference>
<dbReference type="EMBL" id="JAIZAY010000004">
    <property type="protein sequence ID" value="KAJ8043398.1"/>
    <property type="molecule type" value="Genomic_DNA"/>
</dbReference>
<feature type="compositionally biased region" description="Basic and acidic residues" evidence="1">
    <location>
        <begin position="15"/>
        <end position="33"/>
    </location>
</feature>
<evidence type="ECO:0000256" key="1">
    <source>
        <dbReference type="SAM" id="MobiDB-lite"/>
    </source>
</evidence>
<keyword evidence="4" id="KW-1185">Reference proteome</keyword>
<dbReference type="AlphaFoldDB" id="A0A9Q1CD65"/>